<keyword evidence="3" id="KW-1185">Reference proteome</keyword>
<evidence type="ECO:0000256" key="1">
    <source>
        <dbReference type="SAM" id="Coils"/>
    </source>
</evidence>
<accession>A0A2Z2MRG4</accession>
<dbReference type="GeneID" id="33318272"/>
<protein>
    <submittedName>
        <fullName evidence="2">Uncharacterized protein</fullName>
    </submittedName>
</protein>
<feature type="coiled-coil region" evidence="1">
    <location>
        <begin position="5"/>
        <end position="39"/>
    </location>
</feature>
<gene>
    <name evidence="2" type="ORF">A3L11_08510</name>
</gene>
<name>A0A2Z2MRG4_9EURY</name>
<sequence length="73" mass="8460">MVESVQVIVDRIEKIERELEEVKRELLKLQAGREEAEVIPEEEYQELVKKAERLKNNPSEGLSAEEAIRELLG</sequence>
<keyword evidence="1" id="KW-0175">Coiled coil</keyword>
<dbReference type="Proteomes" id="UP000250125">
    <property type="component" value="Chromosome"/>
</dbReference>
<evidence type="ECO:0000313" key="2">
    <source>
        <dbReference type="EMBL" id="ASJ09267.1"/>
    </source>
</evidence>
<dbReference type="AlphaFoldDB" id="A0A2Z2MRG4"/>
<evidence type="ECO:0000313" key="3">
    <source>
        <dbReference type="Proteomes" id="UP000250125"/>
    </source>
</evidence>
<dbReference type="OrthoDB" id="380749at2157"/>
<dbReference type="RefSeq" id="WP_088856499.1">
    <property type="nucleotide sequence ID" value="NZ_CP015103.1"/>
</dbReference>
<dbReference type="KEGG" id="tsl:A3L11_08510"/>
<proteinExistence type="predicted"/>
<dbReference type="EMBL" id="CP015103">
    <property type="protein sequence ID" value="ASJ09267.1"/>
    <property type="molecule type" value="Genomic_DNA"/>
</dbReference>
<reference evidence="2 3" key="1">
    <citation type="submission" date="2016-04" db="EMBL/GenBank/DDBJ databases">
        <title>Complete genome sequence of Thermococcus siculi type strain RG-20.</title>
        <authorList>
            <person name="Oger P.M."/>
        </authorList>
    </citation>
    <scope>NUCLEOTIDE SEQUENCE [LARGE SCALE GENOMIC DNA]</scope>
    <source>
        <strain evidence="2 3">RG-20</strain>
    </source>
</reference>
<organism evidence="2 3">
    <name type="scientific">Thermococcus siculi</name>
    <dbReference type="NCBI Taxonomy" id="72803"/>
    <lineage>
        <taxon>Archaea</taxon>
        <taxon>Methanobacteriati</taxon>
        <taxon>Methanobacteriota</taxon>
        <taxon>Thermococci</taxon>
        <taxon>Thermococcales</taxon>
        <taxon>Thermococcaceae</taxon>
        <taxon>Thermococcus</taxon>
    </lineage>
</organism>